<name>A0A1M6DKF7_9FLAO</name>
<sequence length="177" mass="20871">MKLFNMLFLLVVINCNNNNLNLWIVEDIIHLNTEGFLESDLDEVRVMKNKLIGTKVIFSNQKLSMDECKNSNYSNIYCFNKDDFKFSEIKKAEIIDNYEKLRVDYKIQGNEMFYRNMIGRDFFKNFGIQYKSNDIIFTESNIAIIEEEGIYLKILFIDNNKVILLGIDFAILLNKIS</sequence>
<reference evidence="1 2" key="1">
    <citation type="submission" date="2016-11" db="EMBL/GenBank/DDBJ databases">
        <authorList>
            <person name="Jaros S."/>
            <person name="Januszkiewicz K."/>
            <person name="Wedrychowicz H."/>
        </authorList>
    </citation>
    <scope>NUCLEOTIDE SEQUENCE [LARGE SCALE GENOMIC DNA]</scope>
    <source>
        <strain evidence="1 2">DSM 21425</strain>
    </source>
</reference>
<accession>A0A1M6DKF7</accession>
<evidence type="ECO:0000313" key="2">
    <source>
        <dbReference type="Proteomes" id="UP000184225"/>
    </source>
</evidence>
<dbReference type="RefSeq" id="WP_073149500.1">
    <property type="nucleotide sequence ID" value="NZ_FQYY01000004.1"/>
</dbReference>
<proteinExistence type="predicted"/>
<dbReference type="EMBL" id="FQYY01000004">
    <property type="protein sequence ID" value="SHI73468.1"/>
    <property type="molecule type" value="Genomic_DNA"/>
</dbReference>
<organism evidence="1 2">
    <name type="scientific">Mesonia phycicola</name>
    <dbReference type="NCBI Taxonomy" id="579105"/>
    <lineage>
        <taxon>Bacteria</taxon>
        <taxon>Pseudomonadati</taxon>
        <taxon>Bacteroidota</taxon>
        <taxon>Flavobacteriia</taxon>
        <taxon>Flavobacteriales</taxon>
        <taxon>Flavobacteriaceae</taxon>
        <taxon>Mesonia</taxon>
    </lineage>
</organism>
<evidence type="ECO:0000313" key="1">
    <source>
        <dbReference type="EMBL" id="SHI73468.1"/>
    </source>
</evidence>
<gene>
    <name evidence="1" type="ORF">SAMN04488096_10435</name>
</gene>
<dbReference type="AlphaFoldDB" id="A0A1M6DKF7"/>
<dbReference type="Proteomes" id="UP000184225">
    <property type="component" value="Unassembled WGS sequence"/>
</dbReference>
<keyword evidence="2" id="KW-1185">Reference proteome</keyword>
<protein>
    <submittedName>
        <fullName evidence="1">Uncharacterized protein</fullName>
    </submittedName>
</protein>